<organism evidence="15 16">
    <name type="scientific">Vulcanibacillus modesticaldus</name>
    <dbReference type="NCBI Taxonomy" id="337097"/>
    <lineage>
        <taxon>Bacteria</taxon>
        <taxon>Bacillati</taxon>
        <taxon>Bacillota</taxon>
        <taxon>Bacilli</taxon>
        <taxon>Bacillales</taxon>
        <taxon>Bacillaceae</taxon>
        <taxon>Vulcanibacillus</taxon>
    </lineage>
</organism>
<feature type="active site" description="Proton donor" evidence="12">
    <location>
        <position position="129"/>
    </location>
</feature>
<evidence type="ECO:0000256" key="4">
    <source>
        <dbReference type="ARBA" id="ARBA00009667"/>
    </source>
</evidence>
<dbReference type="InterPro" id="IPR006062">
    <property type="entry name" value="His_biosynth"/>
</dbReference>
<dbReference type="NCBIfam" id="TIGR00007">
    <property type="entry name" value="1-(5-phosphoribosyl)-5-[(5-phosphoribosylamino)methylideneamino]imidazole-4-carboxamide isomerase"/>
    <property type="match status" value="1"/>
</dbReference>
<proteinExistence type="inferred from homology"/>
<accession>A0A1D2YV31</accession>
<dbReference type="AlphaFoldDB" id="A0A1D2YV31"/>
<dbReference type="PANTHER" id="PTHR43090">
    <property type="entry name" value="1-(5-PHOSPHORIBOSYL)-5-[(5-PHOSPHORIBOSYLAMINO)METHYLIDENEAMINO] IMIDAZOLE-4-CARBOXAMIDE ISOMERASE"/>
    <property type="match status" value="1"/>
</dbReference>
<dbReference type="GO" id="GO:0000162">
    <property type="term" value="P:L-tryptophan biosynthetic process"/>
    <property type="evidence" value="ECO:0007669"/>
    <property type="project" value="TreeGrafter"/>
</dbReference>
<dbReference type="GO" id="GO:0005737">
    <property type="term" value="C:cytoplasm"/>
    <property type="evidence" value="ECO:0007669"/>
    <property type="project" value="UniProtKB-SubCell"/>
</dbReference>
<dbReference type="InterPro" id="IPR006063">
    <property type="entry name" value="HisA_bact_arch"/>
</dbReference>
<dbReference type="PANTHER" id="PTHR43090:SF2">
    <property type="entry name" value="1-(5-PHOSPHORIBOSYL)-5-[(5-PHOSPHORIBOSYLAMINO)METHYLIDENEAMINO] IMIDAZOLE-4-CARBOXAMIDE ISOMERASE"/>
    <property type="match status" value="1"/>
</dbReference>
<keyword evidence="9 12" id="KW-0368">Histidine biosynthesis</keyword>
<evidence type="ECO:0000256" key="10">
    <source>
        <dbReference type="ARBA" id="ARBA00023235"/>
    </source>
</evidence>
<dbReference type="CDD" id="cd04732">
    <property type="entry name" value="HisA"/>
    <property type="match status" value="1"/>
</dbReference>
<dbReference type="STRING" id="337097.BHF71_08400"/>
<evidence type="ECO:0000256" key="8">
    <source>
        <dbReference type="ARBA" id="ARBA00022605"/>
    </source>
</evidence>
<evidence type="ECO:0000256" key="14">
    <source>
        <dbReference type="RuleBase" id="RU003658"/>
    </source>
</evidence>
<dbReference type="NCBIfam" id="NF010112">
    <property type="entry name" value="PRK13585.1"/>
    <property type="match status" value="1"/>
</dbReference>
<dbReference type="HAMAP" id="MF_01014">
    <property type="entry name" value="HisA"/>
    <property type="match status" value="1"/>
</dbReference>
<comment type="caution">
    <text evidence="15">The sequence shown here is derived from an EMBL/GenBank/DDBJ whole genome shotgun (WGS) entry which is preliminary data.</text>
</comment>
<dbReference type="Gene3D" id="3.20.20.70">
    <property type="entry name" value="Aldolase class I"/>
    <property type="match status" value="1"/>
</dbReference>
<evidence type="ECO:0000256" key="9">
    <source>
        <dbReference type="ARBA" id="ARBA00023102"/>
    </source>
</evidence>
<gene>
    <name evidence="12" type="primary">hisA</name>
    <name evidence="15" type="ORF">BHF71_08400</name>
</gene>
<evidence type="ECO:0000313" key="16">
    <source>
        <dbReference type="Proteomes" id="UP000243739"/>
    </source>
</evidence>
<evidence type="ECO:0000256" key="7">
    <source>
        <dbReference type="ARBA" id="ARBA00022490"/>
    </source>
</evidence>
<keyword evidence="16" id="KW-1185">Reference proteome</keyword>
<keyword evidence="10 12" id="KW-0413">Isomerase</keyword>
<sequence length="239" mass="26642">MIIFPAIDIKENKCVRLSQGDFDRVKIYADDPLAMAQKWKEQGAEYIHLVDLDGARTEEIVNKQTIEKIVNNIGLPIQIGGGIRDEKRVQELLNLGVDRVILGTIAVENKELLKSLVSKYQEKIVVSIDANDGKVAIRGWEVVSDINSIDFCLELEAMGVKTIVYTDIARDGMLMGPNFAIYKKLAEMTSLNIIASGGISSLEDLKKLKQMNIYGAIVGKALYDNRIDLQEALKCLQEE</sequence>
<evidence type="ECO:0000313" key="15">
    <source>
        <dbReference type="EMBL" id="OEF99560.1"/>
    </source>
</evidence>
<dbReference type="InterPro" id="IPR013785">
    <property type="entry name" value="Aldolase_TIM"/>
</dbReference>
<evidence type="ECO:0000256" key="6">
    <source>
        <dbReference type="ARBA" id="ARBA00018464"/>
    </source>
</evidence>
<dbReference type="OrthoDB" id="9807749at2"/>
<keyword evidence="7 12" id="KW-0963">Cytoplasm</keyword>
<evidence type="ECO:0000256" key="13">
    <source>
        <dbReference type="RuleBase" id="RU003657"/>
    </source>
</evidence>
<comment type="similarity">
    <text evidence="4 12 13">Belongs to the HisA/HisF family.</text>
</comment>
<dbReference type="Pfam" id="PF00977">
    <property type="entry name" value="His_biosynth"/>
    <property type="match status" value="1"/>
</dbReference>
<name>A0A1D2YV31_9BACI</name>
<keyword evidence="8 12" id="KW-0028">Amino-acid biosynthesis</keyword>
<evidence type="ECO:0000256" key="3">
    <source>
        <dbReference type="ARBA" id="ARBA00005133"/>
    </source>
</evidence>
<dbReference type="RefSeq" id="WP_069656553.1">
    <property type="nucleotide sequence ID" value="NZ_MIJF01000019.1"/>
</dbReference>
<dbReference type="InterPro" id="IPR011060">
    <property type="entry name" value="RibuloseP-bd_barrel"/>
</dbReference>
<evidence type="ECO:0000256" key="2">
    <source>
        <dbReference type="ARBA" id="ARBA00004496"/>
    </source>
</evidence>
<dbReference type="FunFam" id="3.20.20.70:FF:000009">
    <property type="entry name" value="1-(5-phosphoribosyl)-5-[(5-phosphoribosylamino)methylideneamino] imidazole-4-carboxamide isomerase"/>
    <property type="match status" value="1"/>
</dbReference>
<dbReference type="EC" id="5.3.1.16" evidence="5 12"/>
<evidence type="ECO:0000256" key="11">
    <source>
        <dbReference type="ARBA" id="ARBA00030547"/>
    </source>
</evidence>
<comment type="catalytic activity">
    <reaction evidence="1 12 14">
        <text>1-(5-phospho-beta-D-ribosyl)-5-[(5-phospho-beta-D-ribosylamino)methylideneamino]imidazole-4-carboxamide = 5-[(5-phospho-1-deoxy-D-ribulos-1-ylimino)methylamino]-1-(5-phospho-beta-D-ribosyl)imidazole-4-carboxamide</text>
        <dbReference type="Rhea" id="RHEA:15469"/>
        <dbReference type="ChEBI" id="CHEBI:58435"/>
        <dbReference type="ChEBI" id="CHEBI:58525"/>
        <dbReference type="EC" id="5.3.1.16"/>
    </reaction>
</comment>
<dbReference type="UniPathway" id="UPA00031">
    <property type="reaction ID" value="UER00009"/>
</dbReference>
<dbReference type="GO" id="GO:0003949">
    <property type="term" value="F:1-(5-phosphoribosyl)-5-[(5-phosphoribosylamino)methylideneamino]imidazole-4-carboxamide isomerase activity"/>
    <property type="evidence" value="ECO:0007669"/>
    <property type="project" value="UniProtKB-UniRule"/>
</dbReference>
<dbReference type="GO" id="GO:0000105">
    <property type="term" value="P:L-histidine biosynthetic process"/>
    <property type="evidence" value="ECO:0007669"/>
    <property type="project" value="UniProtKB-UniRule"/>
</dbReference>
<dbReference type="InterPro" id="IPR023016">
    <property type="entry name" value="HisA/PriA"/>
</dbReference>
<dbReference type="Proteomes" id="UP000243739">
    <property type="component" value="Unassembled WGS sequence"/>
</dbReference>
<dbReference type="SUPFAM" id="SSF51366">
    <property type="entry name" value="Ribulose-phoshate binding barrel"/>
    <property type="match status" value="1"/>
</dbReference>
<evidence type="ECO:0000256" key="1">
    <source>
        <dbReference type="ARBA" id="ARBA00000901"/>
    </source>
</evidence>
<comment type="subcellular location">
    <subcellularLocation>
        <location evidence="2 12 14">Cytoplasm</location>
    </subcellularLocation>
</comment>
<dbReference type="EMBL" id="MIJF01000019">
    <property type="protein sequence ID" value="OEF99560.1"/>
    <property type="molecule type" value="Genomic_DNA"/>
</dbReference>
<evidence type="ECO:0000256" key="12">
    <source>
        <dbReference type="HAMAP-Rule" id="MF_01014"/>
    </source>
</evidence>
<reference evidence="15 16" key="1">
    <citation type="submission" date="2016-09" db="EMBL/GenBank/DDBJ databases">
        <title>Draft genome sequence for the type strain of Vulcanibacillus modesticaldus BR, a strictly anaerobic, moderately thermophilic, and nitrate-reducing bacterium from deep sea-hydrothermal vents of the Mid-Atlantic Ridge.</title>
        <authorList>
            <person name="Abin C.A."/>
            <person name="Hollibaugh J.T."/>
        </authorList>
    </citation>
    <scope>NUCLEOTIDE SEQUENCE [LARGE SCALE GENOMIC DNA]</scope>
    <source>
        <strain evidence="15 16">BR</strain>
    </source>
</reference>
<protein>
    <recommendedName>
        <fullName evidence="6 12">1-(5-phosphoribosyl)-5-[(5-phosphoribosylamino)methylideneamino] imidazole-4-carboxamide isomerase</fullName>
        <ecNumber evidence="5 12">5.3.1.16</ecNumber>
    </recommendedName>
    <alternativeName>
        <fullName evidence="11 12">Phosphoribosylformimino-5-aminoimidazole carboxamide ribotide isomerase</fullName>
    </alternativeName>
</protein>
<dbReference type="InterPro" id="IPR044524">
    <property type="entry name" value="Isoase_HisA-like"/>
</dbReference>
<feature type="active site" description="Proton acceptor" evidence="12">
    <location>
        <position position="8"/>
    </location>
</feature>
<evidence type="ECO:0000256" key="5">
    <source>
        <dbReference type="ARBA" id="ARBA00012550"/>
    </source>
</evidence>
<comment type="pathway">
    <text evidence="3 12 14">Amino-acid biosynthesis; L-histidine biosynthesis; L-histidine from 5-phospho-alpha-D-ribose 1-diphosphate: step 4/9.</text>
</comment>